<dbReference type="GO" id="GO:0000978">
    <property type="term" value="F:RNA polymerase II cis-regulatory region sequence-specific DNA binding"/>
    <property type="evidence" value="ECO:0007669"/>
    <property type="project" value="TreeGrafter"/>
</dbReference>
<dbReference type="Gene3D" id="1.10.10.10">
    <property type="entry name" value="Winged helix-like DNA-binding domain superfamily/Winged helix DNA-binding domain"/>
    <property type="match status" value="1"/>
</dbReference>
<name>A0A820BLW3_9BILA</name>
<dbReference type="PRINTS" id="PR00053">
    <property type="entry name" value="FORKHEAD"/>
</dbReference>
<keyword evidence="1 3" id="KW-0238">DNA-binding</keyword>
<evidence type="ECO:0000259" key="4">
    <source>
        <dbReference type="PROSITE" id="PS50039"/>
    </source>
</evidence>
<keyword evidence="2 3" id="KW-0539">Nucleus</keyword>
<dbReference type="GO" id="GO:0000981">
    <property type="term" value="F:DNA-binding transcription factor activity, RNA polymerase II-specific"/>
    <property type="evidence" value="ECO:0007669"/>
    <property type="project" value="TreeGrafter"/>
</dbReference>
<comment type="caution">
    <text evidence="5">The sequence shown here is derived from an EMBL/GenBank/DDBJ whole genome shotgun (WGS) entry which is preliminary data.</text>
</comment>
<dbReference type="FunFam" id="1.10.10.10:FF:000135">
    <property type="entry name" value="forkhead box protein G1"/>
    <property type="match status" value="1"/>
</dbReference>
<dbReference type="SMART" id="SM00339">
    <property type="entry name" value="FH"/>
    <property type="match status" value="1"/>
</dbReference>
<dbReference type="SUPFAM" id="SSF46785">
    <property type="entry name" value="Winged helix' DNA-binding domain"/>
    <property type="match status" value="1"/>
</dbReference>
<dbReference type="AlphaFoldDB" id="A0A820BLW3"/>
<gene>
    <name evidence="5" type="ORF">JBS370_LOCUS36936</name>
</gene>
<dbReference type="InterPro" id="IPR001766">
    <property type="entry name" value="Fork_head_dom"/>
</dbReference>
<dbReference type="PROSITE" id="PS00658">
    <property type="entry name" value="FORK_HEAD_2"/>
    <property type="match status" value="1"/>
</dbReference>
<protein>
    <recommendedName>
        <fullName evidence="4">Fork-head domain-containing protein</fullName>
    </recommendedName>
</protein>
<dbReference type="InterPro" id="IPR036390">
    <property type="entry name" value="WH_DNA-bd_sf"/>
</dbReference>
<feature type="non-terminal residue" evidence="5">
    <location>
        <position position="1"/>
    </location>
</feature>
<evidence type="ECO:0000256" key="3">
    <source>
        <dbReference type="PROSITE-ProRule" id="PRU00089"/>
    </source>
</evidence>
<reference evidence="5" key="1">
    <citation type="submission" date="2021-02" db="EMBL/GenBank/DDBJ databases">
        <authorList>
            <person name="Nowell W R."/>
        </authorList>
    </citation>
    <scope>NUCLEOTIDE SEQUENCE</scope>
</reference>
<accession>A0A820BLW3</accession>
<feature type="DNA-binding region" description="Fork-head" evidence="3">
    <location>
        <begin position="28"/>
        <end position="98"/>
    </location>
</feature>
<evidence type="ECO:0000256" key="2">
    <source>
        <dbReference type="ARBA" id="ARBA00023242"/>
    </source>
</evidence>
<dbReference type="GO" id="GO:0009653">
    <property type="term" value="P:anatomical structure morphogenesis"/>
    <property type="evidence" value="ECO:0007669"/>
    <property type="project" value="TreeGrafter"/>
</dbReference>
<comment type="subcellular location">
    <subcellularLocation>
        <location evidence="3">Nucleus</location>
    </subcellularLocation>
</comment>
<evidence type="ECO:0000313" key="6">
    <source>
        <dbReference type="Proteomes" id="UP000663836"/>
    </source>
</evidence>
<evidence type="ECO:0000313" key="5">
    <source>
        <dbReference type="EMBL" id="CAF4209784.1"/>
    </source>
</evidence>
<dbReference type="InterPro" id="IPR036388">
    <property type="entry name" value="WH-like_DNA-bd_sf"/>
</dbReference>
<dbReference type="PROSITE" id="PS50039">
    <property type="entry name" value="FORK_HEAD_3"/>
    <property type="match status" value="1"/>
</dbReference>
<dbReference type="Proteomes" id="UP000663836">
    <property type="component" value="Unassembled WGS sequence"/>
</dbReference>
<dbReference type="InterPro" id="IPR050211">
    <property type="entry name" value="FOX_domain-containing"/>
</dbReference>
<evidence type="ECO:0000256" key="1">
    <source>
        <dbReference type="ARBA" id="ARBA00023125"/>
    </source>
</evidence>
<dbReference type="PANTHER" id="PTHR11829:SF388">
    <property type="entry name" value="FORK HEAD DOMAIN-CONTAINING PROTEIN L1-RELATED"/>
    <property type="match status" value="1"/>
</dbReference>
<dbReference type="EMBL" id="CAJOBD010015612">
    <property type="protein sequence ID" value="CAF4209784.1"/>
    <property type="molecule type" value="Genomic_DNA"/>
</dbReference>
<feature type="domain" description="Fork-head" evidence="4">
    <location>
        <begin position="28"/>
        <end position="98"/>
    </location>
</feature>
<dbReference type="InterPro" id="IPR030456">
    <property type="entry name" value="TF_fork_head_CS_2"/>
</dbReference>
<proteinExistence type="predicted"/>
<dbReference type="Pfam" id="PF00250">
    <property type="entry name" value="Forkhead"/>
    <property type="match status" value="1"/>
</dbReference>
<dbReference type="PANTHER" id="PTHR11829">
    <property type="entry name" value="FORKHEAD BOX PROTEIN"/>
    <property type="match status" value="1"/>
</dbReference>
<sequence>AFHLLSRSSAAAYSCAMSTINSTKEMTKPPICYVKLITLAIQNSPDQKCTLNGIYQYIMDHYPYYRENKAEWQNSIRHNLSLNEFFVKVARDEKQPGRIIALK</sequence>
<dbReference type="GO" id="GO:0005634">
    <property type="term" value="C:nucleus"/>
    <property type="evidence" value="ECO:0007669"/>
    <property type="project" value="UniProtKB-SubCell"/>
</dbReference>
<dbReference type="GO" id="GO:0030154">
    <property type="term" value="P:cell differentiation"/>
    <property type="evidence" value="ECO:0007669"/>
    <property type="project" value="TreeGrafter"/>
</dbReference>
<organism evidence="5 6">
    <name type="scientific">Rotaria sordida</name>
    <dbReference type="NCBI Taxonomy" id="392033"/>
    <lineage>
        <taxon>Eukaryota</taxon>
        <taxon>Metazoa</taxon>
        <taxon>Spiralia</taxon>
        <taxon>Gnathifera</taxon>
        <taxon>Rotifera</taxon>
        <taxon>Eurotatoria</taxon>
        <taxon>Bdelloidea</taxon>
        <taxon>Philodinida</taxon>
        <taxon>Philodinidae</taxon>
        <taxon>Rotaria</taxon>
    </lineage>
</organism>